<accession>K6W6F8</accession>
<feature type="transmembrane region" description="Helical" evidence="7">
    <location>
        <begin position="231"/>
        <end position="254"/>
    </location>
</feature>
<keyword evidence="5 7" id="KW-0472">Membrane</keyword>
<gene>
    <name evidence="9" type="ORF">KILIM_011_00530</name>
</gene>
<feature type="transmembrane region" description="Helical" evidence="7">
    <location>
        <begin position="118"/>
        <end position="141"/>
    </location>
</feature>
<comment type="caution">
    <text evidence="9">The sequence shown here is derived from an EMBL/GenBank/DDBJ whole genome shotgun (WGS) entry which is preliminary data.</text>
</comment>
<evidence type="ECO:0000313" key="9">
    <source>
        <dbReference type="EMBL" id="GAB94780.1"/>
    </source>
</evidence>
<dbReference type="AlphaFoldDB" id="K6W6F8"/>
<dbReference type="InterPro" id="IPR050539">
    <property type="entry name" value="ThrE_Dicarb/AminoAcid_Exp"/>
</dbReference>
<dbReference type="GO" id="GO:0015744">
    <property type="term" value="P:succinate transport"/>
    <property type="evidence" value="ECO:0007669"/>
    <property type="project" value="TreeGrafter"/>
</dbReference>
<reference evidence="9 10" key="1">
    <citation type="submission" date="2012-08" db="EMBL/GenBank/DDBJ databases">
        <title>Whole genome shotgun sequence of Kineosphaera limosa NBRC 100340.</title>
        <authorList>
            <person name="Yoshida I."/>
            <person name="Isaki S."/>
            <person name="Hosoyama A."/>
            <person name="Tsuchikane K."/>
            <person name="Katsumata H."/>
            <person name="Ando Y."/>
            <person name="Ohji S."/>
            <person name="Hamada M."/>
            <person name="Tamura T."/>
            <person name="Yamazoe A."/>
            <person name="Yamazaki S."/>
            <person name="Fujita N."/>
        </authorList>
    </citation>
    <scope>NUCLEOTIDE SEQUENCE [LARGE SCALE GENOMIC DNA]</scope>
    <source>
        <strain evidence="9 10">NBRC 100340</strain>
    </source>
</reference>
<evidence type="ECO:0000256" key="6">
    <source>
        <dbReference type="ARBA" id="ARBA00034125"/>
    </source>
</evidence>
<keyword evidence="2" id="KW-1003">Cell membrane</keyword>
<dbReference type="Pfam" id="PF06738">
    <property type="entry name" value="ThrE"/>
    <property type="match status" value="1"/>
</dbReference>
<protein>
    <recommendedName>
        <fullName evidence="8">Threonine/serine exporter-like N-terminal domain-containing protein</fullName>
    </recommendedName>
</protein>
<dbReference type="RefSeq" id="WP_006591312.1">
    <property type="nucleotide sequence ID" value="NZ_BAHD01000011.1"/>
</dbReference>
<dbReference type="EMBL" id="BAHD01000011">
    <property type="protein sequence ID" value="GAB94780.1"/>
    <property type="molecule type" value="Genomic_DNA"/>
</dbReference>
<feature type="transmembrane region" description="Helical" evidence="7">
    <location>
        <begin position="274"/>
        <end position="297"/>
    </location>
</feature>
<keyword evidence="4 7" id="KW-1133">Transmembrane helix</keyword>
<dbReference type="GO" id="GO:0022857">
    <property type="term" value="F:transmembrane transporter activity"/>
    <property type="evidence" value="ECO:0007669"/>
    <property type="project" value="InterPro"/>
</dbReference>
<comment type="similarity">
    <text evidence="6">Belongs to the ThrE exporter (TC 2.A.79) family.</text>
</comment>
<feature type="transmembrane region" description="Helical" evidence="7">
    <location>
        <begin position="196"/>
        <end position="219"/>
    </location>
</feature>
<dbReference type="InterPro" id="IPR010619">
    <property type="entry name" value="ThrE-like_N"/>
</dbReference>
<dbReference type="PANTHER" id="PTHR34390">
    <property type="entry name" value="UPF0442 PROTEIN YJJB-RELATED"/>
    <property type="match status" value="1"/>
</dbReference>
<sequence>MSAAPEPGPQAQSRRALGELGALMLDAGYAVTDVAHTLETAMEARGLQRTRAGVFPQAVLLDDGTGTRMTSTTGQTLTFDQVGRTGRIVAAAYRGQGDWAALRDGVAAVRANPRQRPAWVAIVGNGCMTTGIAVVFGAYWWSLLADAVLGLLVGVALVVLSRYLKVAQLLPFLLPFIVTVVLWQAASLAGVHSVPLFAVCAPLVVLIPGAAATNGVLELSAGDVVSGGSRLISALVVWALLAAGIVAGAGLMGAELVGGSLVAGGGGPAPAHGWGAPVPGWLVWPATALIGIGVGLFCSARARLTSVIVVVLLATYGLVRLLEPEVGPVVTIGVASALVLTATRLLELLAPAFPSVVVFRPAYWLLVPGSFGLIALTTDNGDPDLIRATLATIIALTIGTQVAAIAAEGVQTMARARFRFLRRTRR</sequence>
<evidence type="ECO:0000256" key="3">
    <source>
        <dbReference type="ARBA" id="ARBA00022692"/>
    </source>
</evidence>
<dbReference type="OrthoDB" id="4372961at2"/>
<dbReference type="GO" id="GO:0005886">
    <property type="term" value="C:plasma membrane"/>
    <property type="evidence" value="ECO:0007669"/>
    <property type="project" value="UniProtKB-SubCell"/>
</dbReference>
<evidence type="ECO:0000256" key="4">
    <source>
        <dbReference type="ARBA" id="ARBA00022989"/>
    </source>
</evidence>
<evidence type="ECO:0000256" key="7">
    <source>
        <dbReference type="SAM" id="Phobius"/>
    </source>
</evidence>
<feature type="transmembrane region" description="Helical" evidence="7">
    <location>
        <begin position="304"/>
        <end position="322"/>
    </location>
</feature>
<organism evidence="9 10">
    <name type="scientific">Kineosphaera limosa NBRC 100340</name>
    <dbReference type="NCBI Taxonomy" id="1184609"/>
    <lineage>
        <taxon>Bacteria</taxon>
        <taxon>Bacillati</taxon>
        <taxon>Actinomycetota</taxon>
        <taxon>Actinomycetes</taxon>
        <taxon>Micrococcales</taxon>
        <taxon>Dermatophilaceae</taxon>
        <taxon>Kineosphaera</taxon>
    </lineage>
</organism>
<evidence type="ECO:0000256" key="2">
    <source>
        <dbReference type="ARBA" id="ARBA00022475"/>
    </source>
</evidence>
<feature type="domain" description="Threonine/serine exporter-like N-terminal" evidence="8">
    <location>
        <begin position="17"/>
        <end position="251"/>
    </location>
</feature>
<dbReference type="STRING" id="1184609.KILIM_011_00530"/>
<evidence type="ECO:0000256" key="1">
    <source>
        <dbReference type="ARBA" id="ARBA00004651"/>
    </source>
</evidence>
<feature type="transmembrane region" description="Helical" evidence="7">
    <location>
        <begin position="388"/>
        <end position="410"/>
    </location>
</feature>
<feature type="transmembrane region" description="Helical" evidence="7">
    <location>
        <begin position="147"/>
        <end position="164"/>
    </location>
</feature>
<feature type="transmembrane region" description="Helical" evidence="7">
    <location>
        <begin position="169"/>
        <end position="190"/>
    </location>
</feature>
<dbReference type="PANTHER" id="PTHR34390:SF2">
    <property type="entry name" value="SUCCINATE TRANSPORTER SUBUNIT YJJP-RELATED"/>
    <property type="match status" value="1"/>
</dbReference>
<evidence type="ECO:0000259" key="8">
    <source>
        <dbReference type="Pfam" id="PF06738"/>
    </source>
</evidence>
<feature type="transmembrane region" description="Helical" evidence="7">
    <location>
        <begin position="358"/>
        <end position="376"/>
    </location>
</feature>
<proteinExistence type="inferred from homology"/>
<keyword evidence="10" id="KW-1185">Reference proteome</keyword>
<keyword evidence="3 7" id="KW-0812">Transmembrane</keyword>
<comment type="subcellular location">
    <subcellularLocation>
        <location evidence="1">Cell membrane</location>
        <topology evidence="1">Multi-pass membrane protein</topology>
    </subcellularLocation>
</comment>
<name>K6W6F8_9MICO</name>
<dbReference type="Proteomes" id="UP000008366">
    <property type="component" value="Unassembled WGS sequence"/>
</dbReference>
<dbReference type="eggNOG" id="COG2966">
    <property type="taxonomic scope" value="Bacteria"/>
</dbReference>
<feature type="transmembrane region" description="Helical" evidence="7">
    <location>
        <begin position="328"/>
        <end position="346"/>
    </location>
</feature>
<evidence type="ECO:0000313" key="10">
    <source>
        <dbReference type="Proteomes" id="UP000008366"/>
    </source>
</evidence>
<evidence type="ECO:0000256" key="5">
    <source>
        <dbReference type="ARBA" id="ARBA00023136"/>
    </source>
</evidence>